<evidence type="ECO:0000313" key="3">
    <source>
        <dbReference type="Proteomes" id="UP000254794"/>
    </source>
</evidence>
<dbReference type="InterPro" id="IPR029044">
    <property type="entry name" value="Nucleotide-diphossugar_trans"/>
</dbReference>
<dbReference type="Pfam" id="PF00535">
    <property type="entry name" value="Glycos_transf_2"/>
    <property type="match status" value="1"/>
</dbReference>
<dbReference type="CDD" id="cd00761">
    <property type="entry name" value="Glyco_tranf_GTA_type"/>
    <property type="match status" value="1"/>
</dbReference>
<dbReference type="PANTHER" id="PTHR22916:SF3">
    <property type="entry name" value="UDP-GLCNAC:BETAGAL BETA-1,3-N-ACETYLGLUCOSAMINYLTRANSFERASE-LIKE PROTEIN 1"/>
    <property type="match status" value="1"/>
</dbReference>
<dbReference type="OrthoDB" id="396512at2"/>
<evidence type="ECO:0000259" key="1">
    <source>
        <dbReference type="Pfam" id="PF00535"/>
    </source>
</evidence>
<name>A0A378JLE1_9GAMM</name>
<dbReference type="EMBL" id="UGOD01000001">
    <property type="protein sequence ID" value="STX52014.1"/>
    <property type="molecule type" value="Genomic_DNA"/>
</dbReference>
<sequence>MLPFKFFSNNLPSVHILMPVFNTEPFITQALSSIAAQNYPDITLIIFDDASTDHSIQHIDSFLKHHPSWKVKVHIEHTSNNLGISTARQLLFDCSKTLNPQAYIFWLDSDDYYKSPNAISTVIHQMRSTDADICLFNFSVTFEDETQKSNATGLLADKAKTEEMLQAVQEIETKVVSASSFDVMQFTTLGWTKCYAPTITLPKTEKYPFEDFVYMSALLKANRITTLPPQIEIINYLRRSTSICGQRTPENFLVHIPAQLKCFMKNVFEGKNCDEDTIKKVEMAADFISRKMNQYRKTLENLIIAKTDPAFDFKLLKKFDSVTSKLYLDIENQIQEHLFQKIYPT</sequence>
<proteinExistence type="predicted"/>
<dbReference type="PANTHER" id="PTHR22916">
    <property type="entry name" value="GLYCOSYLTRANSFERASE"/>
    <property type="match status" value="1"/>
</dbReference>
<keyword evidence="3" id="KW-1185">Reference proteome</keyword>
<dbReference type="RefSeq" id="WP_115331606.1">
    <property type="nucleotide sequence ID" value="NZ_CAAAHP010000002.1"/>
</dbReference>
<organism evidence="2 3">
    <name type="scientific">Legionella busanensis</name>
    <dbReference type="NCBI Taxonomy" id="190655"/>
    <lineage>
        <taxon>Bacteria</taxon>
        <taxon>Pseudomonadati</taxon>
        <taxon>Pseudomonadota</taxon>
        <taxon>Gammaproteobacteria</taxon>
        <taxon>Legionellales</taxon>
        <taxon>Legionellaceae</taxon>
        <taxon>Legionella</taxon>
    </lineage>
</organism>
<keyword evidence="2" id="KW-0808">Transferase</keyword>
<dbReference type="AlphaFoldDB" id="A0A378JLE1"/>
<evidence type="ECO:0000313" key="2">
    <source>
        <dbReference type="EMBL" id="STX52014.1"/>
    </source>
</evidence>
<dbReference type="SUPFAM" id="SSF53448">
    <property type="entry name" value="Nucleotide-diphospho-sugar transferases"/>
    <property type="match status" value="1"/>
</dbReference>
<dbReference type="GO" id="GO:0016758">
    <property type="term" value="F:hexosyltransferase activity"/>
    <property type="evidence" value="ECO:0007669"/>
    <property type="project" value="UniProtKB-ARBA"/>
</dbReference>
<reference evidence="2 3" key="1">
    <citation type="submission" date="2018-06" db="EMBL/GenBank/DDBJ databases">
        <authorList>
            <consortium name="Pathogen Informatics"/>
            <person name="Doyle S."/>
        </authorList>
    </citation>
    <scope>NUCLEOTIDE SEQUENCE [LARGE SCALE GENOMIC DNA]</scope>
    <source>
        <strain evidence="2 3">NCTC13316</strain>
    </source>
</reference>
<dbReference type="InterPro" id="IPR001173">
    <property type="entry name" value="Glyco_trans_2-like"/>
</dbReference>
<dbReference type="Proteomes" id="UP000254794">
    <property type="component" value="Unassembled WGS sequence"/>
</dbReference>
<feature type="domain" description="Glycosyltransferase 2-like" evidence="1">
    <location>
        <begin position="16"/>
        <end position="154"/>
    </location>
</feature>
<dbReference type="Gene3D" id="3.90.550.10">
    <property type="entry name" value="Spore Coat Polysaccharide Biosynthesis Protein SpsA, Chain A"/>
    <property type="match status" value="1"/>
</dbReference>
<accession>A0A378JLE1</accession>
<gene>
    <name evidence="2" type="primary">kfoC</name>
    <name evidence="2" type="ORF">NCTC13316_02117</name>
</gene>
<protein>
    <submittedName>
        <fullName evidence="2">Glycosyl transferase, family 2</fullName>
    </submittedName>
</protein>